<dbReference type="EMBL" id="JAJVCN010000001">
    <property type="protein sequence ID" value="MCE7001645.1"/>
    <property type="molecule type" value="Genomic_DNA"/>
</dbReference>
<accession>A0ABS8Z4H8</accession>
<protein>
    <submittedName>
        <fullName evidence="1">Uncharacterized protein</fullName>
    </submittedName>
</protein>
<organism evidence="1 2">
    <name type="scientific">Kibdelosporangium philippinense</name>
    <dbReference type="NCBI Taxonomy" id="211113"/>
    <lineage>
        <taxon>Bacteria</taxon>
        <taxon>Bacillati</taxon>
        <taxon>Actinomycetota</taxon>
        <taxon>Actinomycetes</taxon>
        <taxon>Pseudonocardiales</taxon>
        <taxon>Pseudonocardiaceae</taxon>
        <taxon>Kibdelosporangium</taxon>
    </lineage>
</organism>
<evidence type="ECO:0000313" key="1">
    <source>
        <dbReference type="EMBL" id="MCE7001645.1"/>
    </source>
</evidence>
<gene>
    <name evidence="1" type="ORF">LWC34_02135</name>
</gene>
<comment type="caution">
    <text evidence="1">The sequence shown here is derived from an EMBL/GenBank/DDBJ whole genome shotgun (WGS) entry which is preliminary data.</text>
</comment>
<sequence>MRVELLAVGHQRAWDHERSQRIDFLRSGRDRNHGVLRVTERACLPRGEILRGVHRGRRQAMLDRQRPSAALRSPGSVAFPHSIHSGNDLLNPVATLVVSLDHLVHRGRPVGQTLSAGRAGEVVVDRLPTHEHGQPPDLIV</sequence>
<keyword evidence="2" id="KW-1185">Reference proteome</keyword>
<dbReference type="Proteomes" id="UP001521150">
    <property type="component" value="Unassembled WGS sequence"/>
</dbReference>
<evidence type="ECO:0000313" key="2">
    <source>
        <dbReference type="Proteomes" id="UP001521150"/>
    </source>
</evidence>
<name>A0ABS8Z4H8_9PSEU</name>
<reference evidence="1 2" key="1">
    <citation type="submission" date="2021-12" db="EMBL/GenBank/DDBJ databases">
        <title>Genome sequence of Kibdelosporangium philippinense ATCC 49844.</title>
        <authorList>
            <person name="Fedorov E.A."/>
            <person name="Omeragic M."/>
            <person name="Shalygina K.F."/>
            <person name="Maclea K.S."/>
        </authorList>
    </citation>
    <scope>NUCLEOTIDE SEQUENCE [LARGE SCALE GENOMIC DNA]</scope>
    <source>
        <strain evidence="1 2">ATCC 49844</strain>
    </source>
</reference>
<proteinExistence type="predicted"/>